<reference evidence="5 6" key="1">
    <citation type="submission" date="2013-12" db="EMBL/GenBank/DDBJ databases">
        <title>Comparative genomics of Petrotoga isolates.</title>
        <authorList>
            <person name="Nesbo C.L."/>
            <person name="Charchuk R."/>
            <person name="Chow K."/>
        </authorList>
    </citation>
    <scope>NUCLEOTIDE SEQUENCE [LARGE SCALE GENOMIC DNA]</scope>
    <source>
        <strain evidence="5 6">DSM 13574</strain>
    </source>
</reference>
<name>A0A2K1P5B3_9BACT</name>
<keyword evidence="2 3" id="KW-0687">Ribonucleoprotein</keyword>
<dbReference type="PANTHER" id="PTHR12919">
    <property type="entry name" value="30S RIBOSOMAL PROTEIN S16"/>
    <property type="match status" value="1"/>
</dbReference>
<comment type="similarity">
    <text evidence="3">Belongs to the bacterial ribosomal protein bS16 family.</text>
</comment>
<evidence type="ECO:0000313" key="6">
    <source>
        <dbReference type="Proteomes" id="UP000236434"/>
    </source>
</evidence>
<gene>
    <name evidence="3 5" type="primary">rpsP</name>
    <name evidence="5" type="ORF">X929_00695</name>
</gene>
<dbReference type="RefSeq" id="WP_103066150.1">
    <property type="nucleotide sequence ID" value="NZ_AZRL01000003.1"/>
</dbReference>
<dbReference type="Pfam" id="PF00886">
    <property type="entry name" value="Ribosomal_S16"/>
    <property type="match status" value="1"/>
</dbReference>
<dbReference type="OrthoDB" id="9807878at2"/>
<protein>
    <recommendedName>
        <fullName evidence="3">Small ribosomal subunit protein bS16</fullName>
    </recommendedName>
</protein>
<organism evidence="5 6">
    <name type="scientific">Petrotoga olearia DSM 13574</name>
    <dbReference type="NCBI Taxonomy" id="1122955"/>
    <lineage>
        <taxon>Bacteria</taxon>
        <taxon>Thermotogati</taxon>
        <taxon>Thermotogota</taxon>
        <taxon>Thermotogae</taxon>
        <taxon>Petrotogales</taxon>
        <taxon>Petrotogaceae</taxon>
        <taxon>Petrotoga</taxon>
    </lineage>
</organism>
<dbReference type="NCBIfam" id="TIGR00002">
    <property type="entry name" value="S16"/>
    <property type="match status" value="1"/>
</dbReference>
<comment type="caution">
    <text evidence="5">The sequence shown here is derived from an EMBL/GenBank/DDBJ whole genome shotgun (WGS) entry which is preliminary data.</text>
</comment>
<dbReference type="SUPFAM" id="SSF54565">
    <property type="entry name" value="Ribosomal protein S16"/>
    <property type="match status" value="1"/>
</dbReference>
<accession>A0A2K1P5B3</accession>
<evidence type="ECO:0000256" key="2">
    <source>
        <dbReference type="ARBA" id="ARBA00023274"/>
    </source>
</evidence>
<dbReference type="PANTHER" id="PTHR12919:SF20">
    <property type="entry name" value="SMALL RIBOSOMAL SUBUNIT PROTEIN BS16M"/>
    <property type="match status" value="1"/>
</dbReference>
<sequence>MVKIRLNRMGRRHQPFYRIVIVDSRNKRSGKYIESIGYYDPLNNSNQYKVDEDKALDWLLKGAQPTDTARRILRKMGVMKRYDEIKFRARRENDVKESEKIVEPEGEEVKE</sequence>
<dbReference type="GO" id="GO:0003735">
    <property type="term" value="F:structural constituent of ribosome"/>
    <property type="evidence" value="ECO:0007669"/>
    <property type="project" value="InterPro"/>
</dbReference>
<dbReference type="Gene3D" id="3.30.1320.10">
    <property type="match status" value="1"/>
</dbReference>
<dbReference type="InterPro" id="IPR023803">
    <property type="entry name" value="Ribosomal_bS16_dom_sf"/>
</dbReference>
<dbReference type="EMBL" id="AZRL01000003">
    <property type="protein sequence ID" value="PNR97936.1"/>
    <property type="molecule type" value="Genomic_DNA"/>
</dbReference>
<evidence type="ECO:0000256" key="4">
    <source>
        <dbReference type="SAM" id="MobiDB-lite"/>
    </source>
</evidence>
<proteinExistence type="inferred from homology"/>
<dbReference type="GO" id="GO:0005737">
    <property type="term" value="C:cytoplasm"/>
    <property type="evidence" value="ECO:0007669"/>
    <property type="project" value="UniProtKB-ARBA"/>
</dbReference>
<dbReference type="InterPro" id="IPR000307">
    <property type="entry name" value="Ribosomal_bS16"/>
</dbReference>
<dbReference type="GO" id="GO:0006412">
    <property type="term" value="P:translation"/>
    <property type="evidence" value="ECO:0007669"/>
    <property type="project" value="UniProtKB-UniRule"/>
</dbReference>
<keyword evidence="1 3" id="KW-0689">Ribosomal protein</keyword>
<dbReference type="HAMAP" id="MF_00385">
    <property type="entry name" value="Ribosomal_bS16"/>
    <property type="match status" value="1"/>
</dbReference>
<evidence type="ECO:0000256" key="3">
    <source>
        <dbReference type="HAMAP-Rule" id="MF_00385"/>
    </source>
</evidence>
<dbReference type="AlphaFoldDB" id="A0A2K1P5B3"/>
<dbReference type="FunFam" id="3.30.1320.10:FF:000005">
    <property type="entry name" value="30S ribosomal protein S16"/>
    <property type="match status" value="1"/>
</dbReference>
<dbReference type="Proteomes" id="UP000236434">
    <property type="component" value="Unassembled WGS sequence"/>
</dbReference>
<dbReference type="GO" id="GO:0015935">
    <property type="term" value="C:small ribosomal subunit"/>
    <property type="evidence" value="ECO:0007669"/>
    <property type="project" value="TreeGrafter"/>
</dbReference>
<feature type="region of interest" description="Disordered" evidence="4">
    <location>
        <begin position="91"/>
        <end position="111"/>
    </location>
</feature>
<evidence type="ECO:0000313" key="5">
    <source>
        <dbReference type="EMBL" id="PNR97936.1"/>
    </source>
</evidence>
<evidence type="ECO:0000256" key="1">
    <source>
        <dbReference type="ARBA" id="ARBA00022980"/>
    </source>
</evidence>